<dbReference type="OrthoDB" id="5392779at2759"/>
<dbReference type="SMART" id="SM00906">
    <property type="entry name" value="Fungal_trans"/>
    <property type="match status" value="1"/>
</dbReference>
<evidence type="ECO:0000256" key="2">
    <source>
        <dbReference type="ARBA" id="ARBA00023163"/>
    </source>
</evidence>
<accession>A0A319CUL0</accession>
<dbReference type="AlphaFoldDB" id="A0A319CUL0"/>
<keyword evidence="7" id="KW-1185">Reference proteome</keyword>
<dbReference type="Proteomes" id="UP000247810">
    <property type="component" value="Unassembled WGS sequence"/>
</dbReference>
<keyword evidence="2" id="KW-0804">Transcription</keyword>
<dbReference type="PANTHER" id="PTHR47840">
    <property type="entry name" value="ZN(II)2CYS6 TRANSCRIPTION FACTOR (EUROFUNG)-RELATED"/>
    <property type="match status" value="1"/>
</dbReference>
<evidence type="ECO:0000259" key="5">
    <source>
        <dbReference type="SMART" id="SM00906"/>
    </source>
</evidence>
<dbReference type="CDD" id="cd12148">
    <property type="entry name" value="fungal_TF_MHR"/>
    <property type="match status" value="1"/>
</dbReference>
<name>A0A319CUL0_9EURO</name>
<evidence type="ECO:0000256" key="4">
    <source>
        <dbReference type="SAM" id="MobiDB-lite"/>
    </source>
</evidence>
<evidence type="ECO:0000313" key="6">
    <source>
        <dbReference type="EMBL" id="PYH88926.1"/>
    </source>
</evidence>
<dbReference type="Pfam" id="PF04082">
    <property type="entry name" value="Fungal_trans"/>
    <property type="match status" value="1"/>
</dbReference>
<evidence type="ECO:0000313" key="7">
    <source>
        <dbReference type="Proteomes" id="UP000247810"/>
    </source>
</evidence>
<keyword evidence="3" id="KW-0539">Nucleus</keyword>
<dbReference type="STRING" id="1448320.A0A319CUL0"/>
<dbReference type="VEuPathDB" id="FungiDB:BO71DRAFT_122921"/>
<keyword evidence="1" id="KW-0805">Transcription regulation</keyword>
<organism evidence="6 7">
    <name type="scientific">Aspergillus ellipticus CBS 707.79</name>
    <dbReference type="NCBI Taxonomy" id="1448320"/>
    <lineage>
        <taxon>Eukaryota</taxon>
        <taxon>Fungi</taxon>
        <taxon>Dikarya</taxon>
        <taxon>Ascomycota</taxon>
        <taxon>Pezizomycotina</taxon>
        <taxon>Eurotiomycetes</taxon>
        <taxon>Eurotiomycetidae</taxon>
        <taxon>Eurotiales</taxon>
        <taxon>Aspergillaceae</taxon>
        <taxon>Aspergillus</taxon>
        <taxon>Aspergillus subgen. Circumdati</taxon>
    </lineage>
</organism>
<feature type="region of interest" description="Disordered" evidence="4">
    <location>
        <begin position="322"/>
        <end position="352"/>
    </location>
</feature>
<evidence type="ECO:0000256" key="1">
    <source>
        <dbReference type="ARBA" id="ARBA00023015"/>
    </source>
</evidence>
<dbReference type="GO" id="GO:0003677">
    <property type="term" value="F:DNA binding"/>
    <property type="evidence" value="ECO:0007669"/>
    <property type="project" value="InterPro"/>
</dbReference>
<dbReference type="PANTHER" id="PTHR47840:SF1">
    <property type="entry name" value="ZN(II)2CYS6 TRANSCRIPTION FACTOR (EUROFUNG)"/>
    <property type="match status" value="1"/>
</dbReference>
<sequence length="410" mass="45306">MSGIMEFVTQHVTSDDDLTGSMEGVECLALQGMYEVNAGNLRRSWRLFRKAITIAQLLGLHRVTVDPTPNPIEVARHHLWYQIARGERYLSTLLGLPSSTGSAVFPFNDDAGWLSAEDLYHKKLLHISGLILARNQGEGTKAFFTTQPIGDQLESLAEQMPPAWWEIPTHLLNARTKEASIQFERIMCQIWHIELATLVHLPFMLRAATDLAPPASISPDIVQEQHEDSRLVETVVENFERLPRHGLGESIGTQSISVIRTLQEFLPEGTRSGRLRLEIPFFGVIRIARGEAVQPLQGERILGANACRTPAFLRSSLAVSSPTASISPSRNMASFPESRQNADGGNEVTSVGNEVRSPDTILDFSGSSFHLPGVSDFQDGLGASGWTFQDSEMMFFDSLINTDLVGNWAL</sequence>
<feature type="domain" description="Xylanolytic transcriptional activator regulatory" evidence="5">
    <location>
        <begin position="44"/>
        <end position="112"/>
    </location>
</feature>
<gene>
    <name evidence="6" type="ORF">BO71DRAFT_122921</name>
</gene>
<dbReference type="InterPro" id="IPR007219">
    <property type="entry name" value="XnlR_reg_dom"/>
</dbReference>
<protein>
    <recommendedName>
        <fullName evidence="5">Xylanolytic transcriptional activator regulatory domain-containing protein</fullName>
    </recommendedName>
</protein>
<dbReference type="EMBL" id="KZ826057">
    <property type="protein sequence ID" value="PYH88926.1"/>
    <property type="molecule type" value="Genomic_DNA"/>
</dbReference>
<evidence type="ECO:0000256" key="3">
    <source>
        <dbReference type="ARBA" id="ARBA00023242"/>
    </source>
</evidence>
<dbReference type="GO" id="GO:0006351">
    <property type="term" value="P:DNA-templated transcription"/>
    <property type="evidence" value="ECO:0007669"/>
    <property type="project" value="InterPro"/>
</dbReference>
<reference evidence="6 7" key="1">
    <citation type="submission" date="2018-02" db="EMBL/GenBank/DDBJ databases">
        <title>The genomes of Aspergillus section Nigri reveals drivers in fungal speciation.</title>
        <authorList>
            <consortium name="DOE Joint Genome Institute"/>
            <person name="Vesth T.C."/>
            <person name="Nybo J."/>
            <person name="Theobald S."/>
            <person name="Brandl J."/>
            <person name="Frisvad J.C."/>
            <person name="Nielsen K.F."/>
            <person name="Lyhne E.K."/>
            <person name="Kogle M.E."/>
            <person name="Kuo A."/>
            <person name="Riley R."/>
            <person name="Clum A."/>
            <person name="Nolan M."/>
            <person name="Lipzen A."/>
            <person name="Salamov A."/>
            <person name="Henrissat B."/>
            <person name="Wiebenga A."/>
            <person name="De vries R.P."/>
            <person name="Grigoriev I.V."/>
            <person name="Mortensen U.H."/>
            <person name="Andersen M.R."/>
            <person name="Baker S.E."/>
        </authorList>
    </citation>
    <scope>NUCLEOTIDE SEQUENCE [LARGE SCALE GENOMIC DNA]</scope>
    <source>
        <strain evidence="6 7">CBS 707.79</strain>
    </source>
</reference>
<dbReference type="GO" id="GO:0008270">
    <property type="term" value="F:zinc ion binding"/>
    <property type="evidence" value="ECO:0007669"/>
    <property type="project" value="InterPro"/>
</dbReference>
<proteinExistence type="predicted"/>